<organism evidence="1 2">
    <name type="scientific">Bradyrhizobium lablabi</name>
    <dbReference type="NCBI Taxonomy" id="722472"/>
    <lineage>
        <taxon>Bacteria</taxon>
        <taxon>Pseudomonadati</taxon>
        <taxon>Pseudomonadota</taxon>
        <taxon>Alphaproteobacteria</taxon>
        <taxon>Hyphomicrobiales</taxon>
        <taxon>Nitrobacteraceae</taxon>
        <taxon>Bradyrhizobium</taxon>
    </lineage>
</organism>
<dbReference type="EMBL" id="LT670844">
    <property type="protein sequence ID" value="SHK82387.1"/>
    <property type="molecule type" value="Genomic_DNA"/>
</dbReference>
<dbReference type="AlphaFoldDB" id="A0A1M6VLF5"/>
<gene>
    <name evidence="1" type="ORF">SAMN05444159_4277</name>
</gene>
<evidence type="ECO:0000313" key="1">
    <source>
        <dbReference type="EMBL" id="SHK82387.1"/>
    </source>
</evidence>
<proteinExistence type="predicted"/>
<sequence>MNIVIPGWCVSTRPQMRNCASGNLEIPGSMLRIAPE</sequence>
<accession>A0A1M6VLF5</accession>
<dbReference type="Proteomes" id="UP000189935">
    <property type="component" value="Chromosome I"/>
</dbReference>
<protein>
    <submittedName>
        <fullName evidence="1">Uncharacterized protein</fullName>
    </submittedName>
</protein>
<evidence type="ECO:0000313" key="2">
    <source>
        <dbReference type="Proteomes" id="UP000189935"/>
    </source>
</evidence>
<name>A0A1M6VLF5_9BRAD</name>
<reference evidence="1 2" key="1">
    <citation type="submission" date="2016-11" db="EMBL/GenBank/DDBJ databases">
        <authorList>
            <person name="Jaros S."/>
            <person name="Januszkiewicz K."/>
            <person name="Wedrychowicz H."/>
        </authorList>
    </citation>
    <scope>NUCLEOTIDE SEQUENCE [LARGE SCALE GENOMIC DNA]</scope>
    <source>
        <strain evidence="1 2">GAS499</strain>
    </source>
</reference>